<dbReference type="RefSeq" id="XP_007947301.1">
    <property type="nucleotide sequence ID" value="XM_007949110.1"/>
</dbReference>
<proteinExistence type="inferred from homology"/>
<dbReference type="AlphaFoldDB" id="A0A8B7AMF1"/>
<evidence type="ECO:0000313" key="3">
    <source>
        <dbReference type="RefSeq" id="XP_007947301.1"/>
    </source>
</evidence>
<sequence length="179" mass="20403">MNWFRRCFSKCPEDVSLCSTQSLLLFSFASSEDEPYFISNLRSHAPAHTVVKQPVRAASGRTTITTIVQTGGDWSTGLFSVCRDKRICFCGLFCPMCLECDIARHHGECLCWPLLPGSSFALRIGTRERHKIWGTLCEDWLVVHCCWPFSICQVARELKMRTSHFYEVREAPSTKDTLV</sequence>
<organism evidence="2 3">
    <name type="scientific">Orycteropus afer afer</name>
    <dbReference type="NCBI Taxonomy" id="1230840"/>
    <lineage>
        <taxon>Eukaryota</taxon>
        <taxon>Metazoa</taxon>
        <taxon>Chordata</taxon>
        <taxon>Craniata</taxon>
        <taxon>Vertebrata</taxon>
        <taxon>Euteleostomi</taxon>
        <taxon>Mammalia</taxon>
        <taxon>Eutheria</taxon>
        <taxon>Afrotheria</taxon>
        <taxon>Tubulidentata</taxon>
        <taxon>Orycteropodidae</taxon>
        <taxon>Orycteropus</taxon>
    </lineage>
</organism>
<dbReference type="PANTHER" id="PTHR15907">
    <property type="entry name" value="DUF614 FAMILY PROTEIN-RELATED"/>
    <property type="match status" value="1"/>
</dbReference>
<dbReference type="GeneID" id="103204007"/>
<name>A0A8B7AMF1_ORYAF</name>
<comment type="similarity">
    <text evidence="1">Belongs to the cornifelin family.</text>
</comment>
<accession>A0A8B7AMF1</accession>
<dbReference type="Proteomes" id="UP000694850">
    <property type="component" value="Unplaced"/>
</dbReference>
<keyword evidence="2" id="KW-1185">Reference proteome</keyword>
<evidence type="ECO:0000313" key="2">
    <source>
        <dbReference type="Proteomes" id="UP000694850"/>
    </source>
</evidence>
<dbReference type="CTD" id="153770"/>
<protein>
    <submittedName>
        <fullName evidence="3">PLAC8-like protein 1</fullName>
    </submittedName>
</protein>
<reference evidence="3" key="1">
    <citation type="submission" date="2025-08" db="UniProtKB">
        <authorList>
            <consortium name="RefSeq"/>
        </authorList>
    </citation>
    <scope>IDENTIFICATION</scope>
</reference>
<dbReference type="NCBIfam" id="TIGR01571">
    <property type="entry name" value="A_thal_Cys_rich"/>
    <property type="match status" value="1"/>
</dbReference>
<dbReference type="OrthoDB" id="1045822at2759"/>
<dbReference type="InterPro" id="IPR006461">
    <property type="entry name" value="PLAC_motif_containing"/>
</dbReference>
<evidence type="ECO:0000256" key="1">
    <source>
        <dbReference type="ARBA" id="ARBA00009024"/>
    </source>
</evidence>
<dbReference type="Pfam" id="PF04749">
    <property type="entry name" value="PLAC8"/>
    <property type="match status" value="1"/>
</dbReference>
<gene>
    <name evidence="3" type="primary">PLAC8L1</name>
</gene>